<keyword evidence="1" id="KW-0812">Transmembrane</keyword>
<name>A0AAD7I194_9AGAR</name>
<evidence type="ECO:0000313" key="3">
    <source>
        <dbReference type="Proteomes" id="UP001215280"/>
    </source>
</evidence>
<keyword evidence="1" id="KW-1133">Transmembrane helix</keyword>
<comment type="caution">
    <text evidence="2">The sequence shown here is derived from an EMBL/GenBank/DDBJ whole genome shotgun (WGS) entry which is preliminary data.</text>
</comment>
<evidence type="ECO:0000313" key="2">
    <source>
        <dbReference type="EMBL" id="KAJ7732352.1"/>
    </source>
</evidence>
<dbReference type="AlphaFoldDB" id="A0AAD7I194"/>
<dbReference type="EMBL" id="JARJLG010000176">
    <property type="protein sequence ID" value="KAJ7732352.1"/>
    <property type="molecule type" value="Genomic_DNA"/>
</dbReference>
<reference evidence="2" key="1">
    <citation type="submission" date="2023-03" db="EMBL/GenBank/DDBJ databases">
        <title>Massive genome expansion in bonnet fungi (Mycena s.s.) driven by repeated elements and novel gene families across ecological guilds.</title>
        <authorList>
            <consortium name="Lawrence Berkeley National Laboratory"/>
            <person name="Harder C.B."/>
            <person name="Miyauchi S."/>
            <person name="Viragh M."/>
            <person name="Kuo A."/>
            <person name="Thoen E."/>
            <person name="Andreopoulos B."/>
            <person name="Lu D."/>
            <person name="Skrede I."/>
            <person name="Drula E."/>
            <person name="Henrissat B."/>
            <person name="Morin E."/>
            <person name="Kohler A."/>
            <person name="Barry K."/>
            <person name="LaButti K."/>
            <person name="Morin E."/>
            <person name="Salamov A."/>
            <person name="Lipzen A."/>
            <person name="Mereny Z."/>
            <person name="Hegedus B."/>
            <person name="Baldrian P."/>
            <person name="Stursova M."/>
            <person name="Weitz H."/>
            <person name="Taylor A."/>
            <person name="Grigoriev I.V."/>
            <person name="Nagy L.G."/>
            <person name="Martin F."/>
            <person name="Kauserud H."/>
        </authorList>
    </citation>
    <scope>NUCLEOTIDE SEQUENCE</scope>
    <source>
        <strain evidence="2">CBHHK188m</strain>
    </source>
</reference>
<sequence length="252" mass="26841">MTSEKPRIAFPSPTVDMEAPCNATRTRIGHLAAELLLTVCVSFAILLGLLRALGIADNQSGPPYIVAYRPSKPSIPPALHYRTCLPAAEPNFPDASTLGILRVTIVCTVLVYAAVDGGAALWRRMRRRTISDADQALARDGAGSYGACRYDGMGALEAGWAPVLAIADGKANPRDKAFAMAPGGSGRARTGLGLCASVRYRTIEQKVNHPTVLVHYTATPITLRLPPHRDFPRNCFPIATSFVPAPIASHGT</sequence>
<feature type="transmembrane region" description="Helical" evidence="1">
    <location>
        <begin position="100"/>
        <end position="122"/>
    </location>
</feature>
<dbReference type="Proteomes" id="UP001215280">
    <property type="component" value="Unassembled WGS sequence"/>
</dbReference>
<organism evidence="2 3">
    <name type="scientific">Mycena maculata</name>
    <dbReference type="NCBI Taxonomy" id="230809"/>
    <lineage>
        <taxon>Eukaryota</taxon>
        <taxon>Fungi</taxon>
        <taxon>Dikarya</taxon>
        <taxon>Basidiomycota</taxon>
        <taxon>Agaricomycotina</taxon>
        <taxon>Agaricomycetes</taxon>
        <taxon>Agaricomycetidae</taxon>
        <taxon>Agaricales</taxon>
        <taxon>Marasmiineae</taxon>
        <taxon>Mycenaceae</taxon>
        <taxon>Mycena</taxon>
    </lineage>
</organism>
<proteinExistence type="predicted"/>
<accession>A0AAD7I194</accession>
<protein>
    <submittedName>
        <fullName evidence="2">Uncharacterized protein</fullName>
    </submittedName>
</protein>
<feature type="transmembrane region" description="Helical" evidence="1">
    <location>
        <begin position="35"/>
        <end position="56"/>
    </location>
</feature>
<gene>
    <name evidence="2" type="ORF">DFH07DRAFT_1065589</name>
</gene>
<evidence type="ECO:0000256" key="1">
    <source>
        <dbReference type="SAM" id="Phobius"/>
    </source>
</evidence>
<keyword evidence="3" id="KW-1185">Reference proteome</keyword>
<keyword evidence="1" id="KW-0472">Membrane</keyword>